<feature type="chain" id="PRO_5041254563" evidence="1">
    <location>
        <begin position="18"/>
        <end position="90"/>
    </location>
</feature>
<dbReference type="EMBL" id="JALNTZ010000008">
    <property type="protein sequence ID" value="KAJ3643632.1"/>
    <property type="molecule type" value="Genomic_DNA"/>
</dbReference>
<dbReference type="Proteomes" id="UP001168821">
    <property type="component" value="Unassembled WGS sequence"/>
</dbReference>
<sequence>MWAVVLIICNNINPGAAFPTPGLCRQPPPPRPGRLAACSRTYFLSNAPLLGNGMNHISREVPVGVWRLTLDTNQRRVGQVLDGMYQAGRD</sequence>
<evidence type="ECO:0000256" key="1">
    <source>
        <dbReference type="SAM" id="SignalP"/>
    </source>
</evidence>
<reference evidence="2" key="1">
    <citation type="journal article" date="2023" name="G3 (Bethesda)">
        <title>Whole genome assemblies of Zophobas morio and Tenebrio molitor.</title>
        <authorList>
            <person name="Kaur S."/>
            <person name="Stinson S.A."/>
            <person name="diCenzo G.C."/>
        </authorList>
    </citation>
    <scope>NUCLEOTIDE SEQUENCE</scope>
    <source>
        <strain evidence="2">QUZm001</strain>
    </source>
</reference>
<keyword evidence="3" id="KW-1185">Reference proteome</keyword>
<accession>A0AA38HVR1</accession>
<organism evidence="2 3">
    <name type="scientific">Zophobas morio</name>
    <dbReference type="NCBI Taxonomy" id="2755281"/>
    <lineage>
        <taxon>Eukaryota</taxon>
        <taxon>Metazoa</taxon>
        <taxon>Ecdysozoa</taxon>
        <taxon>Arthropoda</taxon>
        <taxon>Hexapoda</taxon>
        <taxon>Insecta</taxon>
        <taxon>Pterygota</taxon>
        <taxon>Neoptera</taxon>
        <taxon>Endopterygota</taxon>
        <taxon>Coleoptera</taxon>
        <taxon>Polyphaga</taxon>
        <taxon>Cucujiformia</taxon>
        <taxon>Tenebrionidae</taxon>
        <taxon>Zophobas</taxon>
    </lineage>
</organism>
<gene>
    <name evidence="2" type="ORF">Zmor_026332</name>
</gene>
<protein>
    <submittedName>
        <fullName evidence="2">Uncharacterized protein</fullName>
    </submittedName>
</protein>
<name>A0AA38HVR1_9CUCU</name>
<comment type="caution">
    <text evidence="2">The sequence shown here is derived from an EMBL/GenBank/DDBJ whole genome shotgun (WGS) entry which is preliminary data.</text>
</comment>
<dbReference type="AlphaFoldDB" id="A0AA38HVR1"/>
<evidence type="ECO:0000313" key="2">
    <source>
        <dbReference type="EMBL" id="KAJ3643632.1"/>
    </source>
</evidence>
<evidence type="ECO:0000313" key="3">
    <source>
        <dbReference type="Proteomes" id="UP001168821"/>
    </source>
</evidence>
<feature type="signal peptide" evidence="1">
    <location>
        <begin position="1"/>
        <end position="17"/>
    </location>
</feature>
<keyword evidence="1" id="KW-0732">Signal</keyword>
<proteinExistence type="predicted"/>